<feature type="non-terminal residue" evidence="2">
    <location>
        <position position="1"/>
    </location>
</feature>
<comment type="caution">
    <text evidence="2">The sequence shown here is derived from an EMBL/GenBank/DDBJ whole genome shotgun (WGS) entry which is preliminary data.</text>
</comment>
<evidence type="ECO:0000313" key="3">
    <source>
        <dbReference type="Proteomes" id="UP000700334"/>
    </source>
</evidence>
<gene>
    <name evidence="2" type="ORF">J0S82_003610</name>
</gene>
<feature type="domain" description="FAM194 C-terminal" evidence="1">
    <location>
        <begin position="2"/>
        <end position="81"/>
    </location>
</feature>
<protein>
    <recommendedName>
        <fullName evidence="1">FAM194 C-terminal domain-containing protein</fullName>
    </recommendedName>
</protein>
<name>A0A8J6DNA7_GALPY</name>
<sequence>MMFNRDGGIVFSKKGNIVREWMWPSKGKLNDPVEIWVNKFITVKISGLLAITLVYKWHLQSLKLSLAPVKCKSFPPRLPELSFPDVNSITKEVKELCKNYKIKYKHVKPTIQDKDTLTNPEDTASFDTVVDINPMCDIASLIKLRTLQKKVKHILLHWLDHYRLAMGVELMHICKMPRFLQKVVRKQKVQLAKFSVKQSAKEKDEIKEYLRHRSTFLKLKGAFKPSPRHGKQKSSTSKLSFRCPLPIESKDASQLVCPVVLRRTLCGKEGDTCRCSAYSIPEVTDLEYDCLISNLLSSVDQIIIVYVFSVKDKGKNIKEVTKVCRELNRTRSRPCIQSRSDSFRLLKYSIIYASKFTGNKCPLLVQRHNVIPGIF</sequence>
<dbReference type="AlphaFoldDB" id="A0A8J6DNA7"/>
<dbReference type="OrthoDB" id="6351677at2759"/>
<proteinExistence type="predicted"/>
<dbReference type="Proteomes" id="UP000700334">
    <property type="component" value="Unassembled WGS sequence"/>
</dbReference>
<dbReference type="EMBL" id="JAGFMF010011752">
    <property type="protein sequence ID" value="KAG8514010.1"/>
    <property type="molecule type" value="Genomic_DNA"/>
</dbReference>
<organism evidence="2 3">
    <name type="scientific">Galemys pyrenaicus</name>
    <name type="common">Iberian desman</name>
    <name type="synonym">Pyrenean desman</name>
    <dbReference type="NCBI Taxonomy" id="202257"/>
    <lineage>
        <taxon>Eukaryota</taxon>
        <taxon>Metazoa</taxon>
        <taxon>Chordata</taxon>
        <taxon>Craniata</taxon>
        <taxon>Vertebrata</taxon>
        <taxon>Euteleostomi</taxon>
        <taxon>Mammalia</taxon>
        <taxon>Eutheria</taxon>
        <taxon>Laurasiatheria</taxon>
        <taxon>Eulipotyphla</taxon>
        <taxon>Talpidae</taxon>
        <taxon>Galemys</taxon>
    </lineage>
</organism>
<accession>A0A8J6DNA7</accession>
<reference evidence="2" key="1">
    <citation type="journal article" date="2021" name="Evol. Appl.">
        <title>The genome of the Pyrenean desman and the effects of bottlenecks and inbreeding on the genomic landscape of an endangered species.</title>
        <authorList>
            <person name="Escoda L."/>
            <person name="Castresana J."/>
        </authorList>
    </citation>
    <scope>NUCLEOTIDE SEQUENCE</scope>
    <source>
        <strain evidence="2">IBE-C5619</strain>
    </source>
</reference>
<dbReference type="PANTHER" id="PTHR23093:SF16">
    <property type="entry name" value="FAM194 C-TERMINAL DOMAIN-CONTAINING PROTEIN"/>
    <property type="match status" value="1"/>
</dbReference>
<dbReference type="PANTHER" id="PTHR23093">
    <property type="entry name" value="SIMILAR TO CHROMOSOME 3 OPEN READING FRAME 20"/>
    <property type="match status" value="1"/>
</dbReference>
<dbReference type="Pfam" id="PF14977">
    <property type="entry name" value="FAM194"/>
    <property type="match status" value="1"/>
</dbReference>
<keyword evidence="3" id="KW-1185">Reference proteome</keyword>
<evidence type="ECO:0000313" key="2">
    <source>
        <dbReference type="EMBL" id="KAG8514010.1"/>
    </source>
</evidence>
<dbReference type="InterPro" id="IPR029281">
    <property type="entry name" value="FAM194_C"/>
</dbReference>
<evidence type="ECO:0000259" key="1">
    <source>
        <dbReference type="Pfam" id="PF14977"/>
    </source>
</evidence>